<dbReference type="SMART" id="SM00369">
    <property type="entry name" value="LRR_TYP"/>
    <property type="match status" value="5"/>
</dbReference>
<comment type="caution">
    <text evidence="3">The sequence shown here is derived from an EMBL/GenBank/DDBJ whole genome shotgun (WGS) entry which is preliminary data.</text>
</comment>
<dbReference type="PANTHER" id="PTHR46652:SF3">
    <property type="entry name" value="LEUCINE-RICH REPEAT-CONTAINING PROTEIN 9"/>
    <property type="match status" value="1"/>
</dbReference>
<dbReference type="InterPro" id="IPR050836">
    <property type="entry name" value="SDS22/Internalin_LRR"/>
</dbReference>
<dbReference type="SMART" id="SM00365">
    <property type="entry name" value="LRR_SD22"/>
    <property type="match status" value="6"/>
</dbReference>
<name>A0AA86RI64_9EUKA</name>
<keyword evidence="1" id="KW-0433">Leucine-rich repeat</keyword>
<reference evidence="3" key="1">
    <citation type="submission" date="2023-06" db="EMBL/GenBank/DDBJ databases">
        <authorList>
            <person name="Kurt Z."/>
        </authorList>
    </citation>
    <scope>NUCLEOTIDE SEQUENCE</scope>
</reference>
<protein>
    <submittedName>
        <fullName evidence="3">LPXTG cell wall anchor domain-containing protein</fullName>
    </submittedName>
    <submittedName>
        <fullName evidence="4">LPXTG_cell wall anchor domain-containing protein</fullName>
    </submittedName>
</protein>
<dbReference type="InterPro" id="IPR025875">
    <property type="entry name" value="Leu-rich_rpt_4"/>
</dbReference>
<evidence type="ECO:0000256" key="2">
    <source>
        <dbReference type="ARBA" id="ARBA00022737"/>
    </source>
</evidence>
<proteinExistence type="predicted"/>
<evidence type="ECO:0000313" key="5">
    <source>
        <dbReference type="Proteomes" id="UP001642409"/>
    </source>
</evidence>
<dbReference type="EMBL" id="CATOUU010001176">
    <property type="protein sequence ID" value="CAI9977002.1"/>
    <property type="molecule type" value="Genomic_DNA"/>
</dbReference>
<dbReference type="Pfam" id="PF12799">
    <property type="entry name" value="LRR_4"/>
    <property type="match status" value="3"/>
</dbReference>
<dbReference type="EMBL" id="CAXDID020000266">
    <property type="protein sequence ID" value="CAL6067181.1"/>
    <property type="molecule type" value="Genomic_DNA"/>
</dbReference>
<dbReference type="InterPro" id="IPR003591">
    <property type="entry name" value="Leu-rich_rpt_typical-subtyp"/>
</dbReference>
<organism evidence="3">
    <name type="scientific">Hexamita inflata</name>
    <dbReference type="NCBI Taxonomy" id="28002"/>
    <lineage>
        <taxon>Eukaryota</taxon>
        <taxon>Metamonada</taxon>
        <taxon>Diplomonadida</taxon>
        <taxon>Hexamitidae</taxon>
        <taxon>Hexamitinae</taxon>
        <taxon>Hexamita</taxon>
    </lineage>
</organism>
<dbReference type="PROSITE" id="PS51450">
    <property type="entry name" value="LRR"/>
    <property type="match status" value="5"/>
</dbReference>
<accession>A0AA86RI64</accession>
<evidence type="ECO:0000313" key="3">
    <source>
        <dbReference type="EMBL" id="CAI9977002.1"/>
    </source>
</evidence>
<sequence>MIKYDQFNNYNNYVSEGMFGLKQTFTNQIIQSKDYELNEQIQSLEYNYCEDIAVNRLPTSIKELIIIAGNIQNFEDIVLLFQLQKLILILNDQNRYYIDVIGQLIQLKELQVCNHEINRTLFLQNLQNLNILELGNNKISDLNPLAQLTNLKELALWDNQITDISPLKLLINLKYLNLCGNMITNISHLSNLSNLEQLYLWNNKIQDIYHLKHLIKLQCLSLEENLVIDISTIKFLTELQELCLSDNQIVDISALANLQFLSDLSIGKNYIQDFSQVEHFKNIDNYFIDQQKIPTKDQVLLSTKIQYIVSLNEMIEDIRFKKQSIKKSLQRNFVKQRQLIGNCQSIRLSFSEKVRDHFESLEHLYSVEQ</sequence>
<dbReference type="InterPro" id="IPR001611">
    <property type="entry name" value="Leu-rich_rpt"/>
</dbReference>
<dbReference type="InterPro" id="IPR032675">
    <property type="entry name" value="LRR_dom_sf"/>
</dbReference>
<keyword evidence="2" id="KW-0677">Repeat</keyword>
<gene>
    <name evidence="4" type="ORF">HINF_LOCUS52901</name>
    <name evidence="3" type="ORF">HINF_LOCUS64647</name>
</gene>
<dbReference type="Proteomes" id="UP001642409">
    <property type="component" value="Unassembled WGS sequence"/>
</dbReference>
<dbReference type="Gene3D" id="3.80.10.10">
    <property type="entry name" value="Ribonuclease Inhibitor"/>
    <property type="match status" value="1"/>
</dbReference>
<dbReference type="AlphaFoldDB" id="A0AA86RI64"/>
<dbReference type="PANTHER" id="PTHR46652">
    <property type="entry name" value="LEUCINE-RICH REPEAT AND IQ DOMAIN-CONTAINING PROTEIN 1-RELATED"/>
    <property type="match status" value="1"/>
</dbReference>
<evidence type="ECO:0000256" key="1">
    <source>
        <dbReference type="ARBA" id="ARBA00022614"/>
    </source>
</evidence>
<reference evidence="4 5" key="2">
    <citation type="submission" date="2024-07" db="EMBL/GenBank/DDBJ databases">
        <authorList>
            <person name="Akdeniz Z."/>
        </authorList>
    </citation>
    <scope>NUCLEOTIDE SEQUENCE [LARGE SCALE GENOMIC DNA]</scope>
</reference>
<evidence type="ECO:0000313" key="4">
    <source>
        <dbReference type="EMBL" id="CAL6067181.1"/>
    </source>
</evidence>
<dbReference type="SUPFAM" id="SSF52058">
    <property type="entry name" value="L domain-like"/>
    <property type="match status" value="1"/>
</dbReference>
<keyword evidence="5" id="KW-1185">Reference proteome</keyword>